<evidence type="ECO:0000256" key="15">
    <source>
        <dbReference type="RuleBase" id="RU003357"/>
    </source>
</evidence>
<keyword evidence="20" id="KW-1185">Reference proteome</keyword>
<keyword evidence="13 14" id="KW-0998">Cell outer membrane</keyword>
<dbReference type="PANTHER" id="PTHR32552:SF68">
    <property type="entry name" value="FERRICHROME OUTER MEMBRANE TRANSPORTER_PHAGE RECEPTOR"/>
    <property type="match status" value="1"/>
</dbReference>
<dbReference type="PANTHER" id="PTHR32552">
    <property type="entry name" value="FERRICHROME IRON RECEPTOR-RELATED"/>
    <property type="match status" value="1"/>
</dbReference>
<evidence type="ECO:0000256" key="9">
    <source>
        <dbReference type="ARBA" id="ARBA00023065"/>
    </source>
</evidence>
<proteinExistence type="inferred from homology"/>
<evidence type="ECO:0000256" key="2">
    <source>
        <dbReference type="ARBA" id="ARBA00009810"/>
    </source>
</evidence>
<evidence type="ECO:0000256" key="5">
    <source>
        <dbReference type="ARBA" id="ARBA00022496"/>
    </source>
</evidence>
<dbReference type="NCBIfam" id="TIGR01783">
    <property type="entry name" value="TonB-siderophor"/>
    <property type="match status" value="1"/>
</dbReference>
<accession>A0AAE7B7H1</accession>
<dbReference type="InterPro" id="IPR010105">
    <property type="entry name" value="TonB_sidphr_rcpt"/>
</dbReference>
<dbReference type="Gene3D" id="2.40.170.20">
    <property type="entry name" value="TonB-dependent receptor, beta-barrel domain"/>
    <property type="match status" value="1"/>
</dbReference>
<dbReference type="AlphaFoldDB" id="A0AAE7B7H1"/>
<evidence type="ECO:0000256" key="14">
    <source>
        <dbReference type="PROSITE-ProRule" id="PRU01360"/>
    </source>
</evidence>
<keyword evidence="3 14" id="KW-0813">Transport</keyword>
<feature type="domain" description="TonB-dependent receptor plug" evidence="18">
    <location>
        <begin position="63"/>
        <end position="160"/>
    </location>
</feature>
<dbReference type="PROSITE" id="PS52016">
    <property type="entry name" value="TONB_DEPENDENT_REC_3"/>
    <property type="match status" value="1"/>
</dbReference>
<keyword evidence="11 14" id="KW-0472">Membrane</keyword>
<keyword evidence="7 16" id="KW-0732">Signal</keyword>
<comment type="subcellular location">
    <subcellularLocation>
        <location evidence="1 14">Cell outer membrane</location>
        <topology evidence="1 14">Multi-pass membrane protein</topology>
    </subcellularLocation>
</comment>
<dbReference type="GO" id="GO:0038023">
    <property type="term" value="F:signaling receptor activity"/>
    <property type="evidence" value="ECO:0007669"/>
    <property type="project" value="InterPro"/>
</dbReference>
<evidence type="ECO:0000256" key="11">
    <source>
        <dbReference type="ARBA" id="ARBA00023136"/>
    </source>
</evidence>
<evidence type="ECO:0000256" key="13">
    <source>
        <dbReference type="ARBA" id="ARBA00023237"/>
    </source>
</evidence>
<evidence type="ECO:0000256" key="12">
    <source>
        <dbReference type="ARBA" id="ARBA00023170"/>
    </source>
</evidence>
<dbReference type="Gene3D" id="2.170.130.10">
    <property type="entry name" value="TonB-dependent receptor, plug domain"/>
    <property type="match status" value="1"/>
</dbReference>
<dbReference type="Pfam" id="PF00593">
    <property type="entry name" value="TonB_dep_Rec_b-barrel"/>
    <property type="match status" value="1"/>
</dbReference>
<keyword evidence="8" id="KW-0408">Iron</keyword>
<dbReference type="Pfam" id="PF07715">
    <property type="entry name" value="Plug"/>
    <property type="match status" value="1"/>
</dbReference>
<evidence type="ECO:0000313" key="20">
    <source>
        <dbReference type="Proteomes" id="UP000503482"/>
    </source>
</evidence>
<dbReference type="KEGG" id="avp:AVENP_1254"/>
<feature type="domain" description="TonB-dependent receptor-like beta-barrel" evidence="17">
    <location>
        <begin position="234"/>
        <end position="658"/>
    </location>
</feature>
<dbReference type="InterPro" id="IPR039426">
    <property type="entry name" value="TonB-dep_rcpt-like"/>
</dbReference>
<dbReference type="EMBL" id="CP053840">
    <property type="protein sequence ID" value="QKF66808.1"/>
    <property type="molecule type" value="Genomic_DNA"/>
</dbReference>
<dbReference type="InterPro" id="IPR000531">
    <property type="entry name" value="Beta-barrel_TonB"/>
</dbReference>
<evidence type="ECO:0000256" key="1">
    <source>
        <dbReference type="ARBA" id="ARBA00004571"/>
    </source>
</evidence>
<evidence type="ECO:0000259" key="18">
    <source>
        <dbReference type="Pfam" id="PF07715"/>
    </source>
</evidence>
<feature type="chain" id="PRO_5042227706" evidence="16">
    <location>
        <begin position="27"/>
        <end position="688"/>
    </location>
</feature>
<dbReference type="InterPro" id="IPR037066">
    <property type="entry name" value="Plug_dom_sf"/>
</dbReference>
<dbReference type="CDD" id="cd01347">
    <property type="entry name" value="ligand_gated_channel"/>
    <property type="match status" value="1"/>
</dbReference>
<protein>
    <submittedName>
        <fullName evidence="19">TonB-dependent siderophore receptor</fullName>
    </submittedName>
</protein>
<reference evidence="19 20" key="1">
    <citation type="submission" date="2020-05" db="EMBL/GenBank/DDBJ databases">
        <title>Complete genome sequencing of Campylobacter and Arcobacter type strains.</title>
        <authorList>
            <person name="Miller W.G."/>
            <person name="Yee E."/>
        </authorList>
    </citation>
    <scope>NUCLEOTIDE SEQUENCE [LARGE SCALE GENOMIC DNA]</scope>
    <source>
        <strain evidence="19 20">LMG 26156</strain>
    </source>
</reference>
<organism evidence="19 20">
    <name type="scientific">Arcobacter venerupis</name>
    <dbReference type="NCBI Taxonomy" id="1054033"/>
    <lineage>
        <taxon>Bacteria</taxon>
        <taxon>Pseudomonadati</taxon>
        <taxon>Campylobacterota</taxon>
        <taxon>Epsilonproteobacteria</taxon>
        <taxon>Campylobacterales</taxon>
        <taxon>Arcobacteraceae</taxon>
        <taxon>Arcobacter</taxon>
    </lineage>
</organism>
<dbReference type="GO" id="GO:0015891">
    <property type="term" value="P:siderophore transport"/>
    <property type="evidence" value="ECO:0007669"/>
    <property type="project" value="InterPro"/>
</dbReference>
<evidence type="ECO:0000313" key="19">
    <source>
        <dbReference type="EMBL" id="QKF66808.1"/>
    </source>
</evidence>
<dbReference type="Proteomes" id="UP000503482">
    <property type="component" value="Chromosome"/>
</dbReference>
<dbReference type="InterPro" id="IPR036942">
    <property type="entry name" value="Beta-barrel_TonB_sf"/>
</dbReference>
<dbReference type="RefSeq" id="WP_128358714.1">
    <property type="nucleotide sequence ID" value="NZ_CP053840.1"/>
</dbReference>
<sequence length="688" mass="77248">MKIYSLKRNLSINLSVILLTGSQLFAQENIETTLLDNITVSEEAYSNYQNEGKVNINRTNIDIEDTAKSIQVFNKNFIQDSQAQSLEDIITMSSNVAYQGNKQGRENIFSIRGFSGVPILRDGLSFSNSVSDAEIYNLESVEILKGPDSLQYGQSSPGGIINLVKKKPQKESHAQIELEVTSNNSYSPKIDLGGALNEDKSLRYRLVSTFKYDEGYKDYNKNTNRVFISPSIAKDINDNHTITFFTEYLDETKPSEFGAYLKNDGTLAAPIETVYTHPDEELKKTQKIAGFDIDSTFDTWNSNFRYRYVDYTIDNPTVHIPLSYNQTNNTISRFFATQRNDYEEHALQYTLNKEVDIFNLKNRISIGLDGNKSYNTFTGYMDRSKIYTLNLSNPVYETLTTLADHPNAITYGNSGKKIATEKWGTFIQDYIDLTDNLVLSAAARYSQVKPDSSEKSSAVTPSFGLVYKITPETSLYTNYSESFTPNTSTDVNGKILDPETGKGIELGIKQKLFDDKFDLTSALFKIEKENIALTDPDNPLSYLASGKQESQGFEMDLSGDITSNWSVIASYGYAETKDKDNNNKELTGVPTHTANLFTTYYLSAFKLPNTYVGAGAKYLGERYVNTANTIKLDSDIIYSAMVGYKKGHWRTNLSIQNLTDEVYVQSASTVRVNTGTPRTVLATVSYMF</sequence>
<evidence type="ECO:0000256" key="4">
    <source>
        <dbReference type="ARBA" id="ARBA00022452"/>
    </source>
</evidence>
<evidence type="ECO:0000256" key="6">
    <source>
        <dbReference type="ARBA" id="ARBA00022692"/>
    </source>
</evidence>
<feature type="signal peptide" evidence="16">
    <location>
        <begin position="1"/>
        <end position="26"/>
    </location>
</feature>
<evidence type="ECO:0000256" key="7">
    <source>
        <dbReference type="ARBA" id="ARBA00022729"/>
    </source>
</evidence>
<dbReference type="InterPro" id="IPR012910">
    <property type="entry name" value="Plug_dom"/>
</dbReference>
<keyword evidence="6 14" id="KW-0812">Transmembrane</keyword>
<evidence type="ECO:0000256" key="16">
    <source>
        <dbReference type="SAM" id="SignalP"/>
    </source>
</evidence>
<keyword evidence="10 15" id="KW-0798">TonB box</keyword>
<evidence type="ECO:0000256" key="3">
    <source>
        <dbReference type="ARBA" id="ARBA00022448"/>
    </source>
</evidence>
<dbReference type="GO" id="GO:0009279">
    <property type="term" value="C:cell outer membrane"/>
    <property type="evidence" value="ECO:0007669"/>
    <property type="project" value="UniProtKB-SubCell"/>
</dbReference>
<keyword evidence="9" id="KW-0406">Ion transport</keyword>
<evidence type="ECO:0000259" key="17">
    <source>
        <dbReference type="Pfam" id="PF00593"/>
    </source>
</evidence>
<gene>
    <name evidence="19" type="ORF">AVENP_1254</name>
</gene>
<comment type="similarity">
    <text evidence="2 14 15">Belongs to the TonB-dependent receptor family.</text>
</comment>
<name>A0AAE7B7H1_9BACT</name>
<dbReference type="GO" id="GO:0015344">
    <property type="term" value="F:siderophore uptake transmembrane transporter activity"/>
    <property type="evidence" value="ECO:0007669"/>
    <property type="project" value="TreeGrafter"/>
</dbReference>
<keyword evidence="12 19" id="KW-0675">Receptor</keyword>
<evidence type="ECO:0000256" key="8">
    <source>
        <dbReference type="ARBA" id="ARBA00023004"/>
    </source>
</evidence>
<keyword evidence="5" id="KW-0410">Iron transport</keyword>
<evidence type="ECO:0000256" key="10">
    <source>
        <dbReference type="ARBA" id="ARBA00023077"/>
    </source>
</evidence>
<keyword evidence="4 14" id="KW-1134">Transmembrane beta strand</keyword>
<dbReference type="SUPFAM" id="SSF56935">
    <property type="entry name" value="Porins"/>
    <property type="match status" value="1"/>
</dbReference>